<proteinExistence type="predicted"/>
<organism evidence="2 3">
    <name type="scientific">Apiospora phragmitis</name>
    <dbReference type="NCBI Taxonomy" id="2905665"/>
    <lineage>
        <taxon>Eukaryota</taxon>
        <taxon>Fungi</taxon>
        <taxon>Dikarya</taxon>
        <taxon>Ascomycota</taxon>
        <taxon>Pezizomycotina</taxon>
        <taxon>Sordariomycetes</taxon>
        <taxon>Xylariomycetidae</taxon>
        <taxon>Amphisphaeriales</taxon>
        <taxon>Apiosporaceae</taxon>
        <taxon>Apiospora</taxon>
    </lineage>
</organism>
<reference evidence="2 3" key="1">
    <citation type="submission" date="2023-01" db="EMBL/GenBank/DDBJ databases">
        <title>Analysis of 21 Apiospora genomes using comparative genomics revels a genus with tremendous synthesis potential of carbohydrate active enzymes and secondary metabolites.</title>
        <authorList>
            <person name="Sorensen T."/>
        </authorList>
    </citation>
    <scope>NUCLEOTIDE SEQUENCE [LARGE SCALE GENOMIC DNA]</scope>
    <source>
        <strain evidence="2 3">CBS 135458</strain>
    </source>
</reference>
<comment type="caution">
    <text evidence="2">The sequence shown here is derived from an EMBL/GenBank/DDBJ whole genome shotgun (WGS) entry which is preliminary data.</text>
</comment>
<evidence type="ECO:0000313" key="3">
    <source>
        <dbReference type="Proteomes" id="UP001480595"/>
    </source>
</evidence>
<dbReference type="RefSeq" id="XP_066708067.1">
    <property type="nucleotide sequence ID" value="XM_066866391.1"/>
</dbReference>
<evidence type="ECO:0000313" key="2">
    <source>
        <dbReference type="EMBL" id="KAK8038215.1"/>
    </source>
</evidence>
<dbReference type="GeneID" id="92099454"/>
<evidence type="ECO:0000256" key="1">
    <source>
        <dbReference type="SAM" id="MobiDB-lite"/>
    </source>
</evidence>
<dbReference type="EMBL" id="JAQQWL010000016">
    <property type="protein sequence ID" value="KAK8038215.1"/>
    <property type="molecule type" value="Genomic_DNA"/>
</dbReference>
<gene>
    <name evidence="2" type="ORF">PG994_014982</name>
</gene>
<accession>A0ABR1SV65</accession>
<name>A0ABR1SV65_9PEZI</name>
<sequence length="112" mass="11995">MGIKVASSSERVLNKQLRDDGVGCPGSGDAGSGQRLCGIRDRWCAAAAATMGSCTSGIPGERISEFKDVQKYRARSQSDALIEVQLQRGNRSRDAASRVPPKPGWDMTIPFP</sequence>
<protein>
    <submittedName>
        <fullName evidence="2">Uncharacterized protein</fullName>
    </submittedName>
</protein>
<dbReference type="Proteomes" id="UP001480595">
    <property type="component" value="Unassembled WGS sequence"/>
</dbReference>
<feature type="region of interest" description="Disordered" evidence="1">
    <location>
        <begin position="88"/>
        <end position="112"/>
    </location>
</feature>
<keyword evidence="3" id="KW-1185">Reference proteome</keyword>